<sequence>MWKLTVRLTELIQSSNETDDWDKICSEIAAEFGKFCLDSLKEDVMSYFPCIYVLYAKALEMTLRDFPMIIQLQIFEQMLSDVDFIQAYLATLKVFPNYESDEDTTVKQRQLKKIIEDHPSVEVKMHYYNYFRND</sequence>
<name>A0A0L7L255_OPEBR</name>
<keyword evidence="2" id="KW-1185">Reference proteome</keyword>
<dbReference type="GO" id="GO:0032259">
    <property type="term" value="P:methylation"/>
    <property type="evidence" value="ECO:0007669"/>
    <property type="project" value="UniProtKB-KW"/>
</dbReference>
<protein>
    <submittedName>
        <fullName evidence="1">Ribosomal RNA small subunit methyltransferase A</fullName>
    </submittedName>
</protein>
<dbReference type="Proteomes" id="UP000037510">
    <property type="component" value="Unassembled WGS sequence"/>
</dbReference>
<organism evidence="1 2">
    <name type="scientific">Operophtera brumata</name>
    <name type="common">Winter moth</name>
    <name type="synonym">Phalaena brumata</name>
    <dbReference type="NCBI Taxonomy" id="104452"/>
    <lineage>
        <taxon>Eukaryota</taxon>
        <taxon>Metazoa</taxon>
        <taxon>Ecdysozoa</taxon>
        <taxon>Arthropoda</taxon>
        <taxon>Hexapoda</taxon>
        <taxon>Insecta</taxon>
        <taxon>Pterygota</taxon>
        <taxon>Neoptera</taxon>
        <taxon>Endopterygota</taxon>
        <taxon>Lepidoptera</taxon>
        <taxon>Glossata</taxon>
        <taxon>Ditrysia</taxon>
        <taxon>Geometroidea</taxon>
        <taxon>Geometridae</taxon>
        <taxon>Larentiinae</taxon>
        <taxon>Operophtera</taxon>
    </lineage>
</organism>
<accession>A0A0L7L255</accession>
<gene>
    <name evidence="1" type="ORF">OBRU01_16528</name>
</gene>
<evidence type="ECO:0000313" key="2">
    <source>
        <dbReference type="Proteomes" id="UP000037510"/>
    </source>
</evidence>
<evidence type="ECO:0000313" key="1">
    <source>
        <dbReference type="EMBL" id="KOB69354.1"/>
    </source>
</evidence>
<proteinExistence type="predicted"/>
<keyword evidence="1" id="KW-0489">Methyltransferase</keyword>
<dbReference type="GO" id="GO:0008168">
    <property type="term" value="F:methyltransferase activity"/>
    <property type="evidence" value="ECO:0007669"/>
    <property type="project" value="UniProtKB-KW"/>
</dbReference>
<comment type="caution">
    <text evidence="1">The sequence shown here is derived from an EMBL/GenBank/DDBJ whole genome shotgun (WGS) entry which is preliminary data.</text>
</comment>
<reference evidence="1 2" key="1">
    <citation type="journal article" date="2015" name="Genome Biol. Evol.">
        <title>The genome of winter moth (Operophtera brumata) provides a genomic perspective on sexual dimorphism and phenology.</title>
        <authorList>
            <person name="Derks M.F."/>
            <person name="Smit S."/>
            <person name="Salis L."/>
            <person name="Schijlen E."/>
            <person name="Bossers A."/>
            <person name="Mateman C."/>
            <person name="Pijl A.S."/>
            <person name="de Ridder D."/>
            <person name="Groenen M.A."/>
            <person name="Visser M.E."/>
            <person name="Megens H.J."/>
        </authorList>
    </citation>
    <scope>NUCLEOTIDE SEQUENCE [LARGE SCALE GENOMIC DNA]</scope>
    <source>
        <strain evidence="1">WM2013NL</strain>
        <tissue evidence="1">Head and thorax</tissue>
    </source>
</reference>
<dbReference type="EMBL" id="JTDY01003553">
    <property type="protein sequence ID" value="KOB69354.1"/>
    <property type="molecule type" value="Genomic_DNA"/>
</dbReference>
<dbReference type="AlphaFoldDB" id="A0A0L7L255"/>
<keyword evidence="1" id="KW-0808">Transferase</keyword>